<proteinExistence type="predicted"/>
<feature type="region of interest" description="Disordered" evidence="1">
    <location>
        <begin position="1"/>
        <end position="148"/>
    </location>
</feature>
<protein>
    <submittedName>
        <fullName evidence="2">Uncharacterized protein</fullName>
    </submittedName>
</protein>
<evidence type="ECO:0000313" key="3">
    <source>
        <dbReference type="Proteomes" id="UP000800035"/>
    </source>
</evidence>
<keyword evidence="3" id="KW-1185">Reference proteome</keyword>
<reference evidence="2" key="1">
    <citation type="journal article" date="2020" name="Stud. Mycol.">
        <title>101 Dothideomycetes genomes: a test case for predicting lifestyles and emergence of pathogens.</title>
        <authorList>
            <person name="Haridas S."/>
            <person name="Albert R."/>
            <person name="Binder M."/>
            <person name="Bloem J."/>
            <person name="Labutti K."/>
            <person name="Salamov A."/>
            <person name="Andreopoulos B."/>
            <person name="Baker S."/>
            <person name="Barry K."/>
            <person name="Bills G."/>
            <person name="Bluhm B."/>
            <person name="Cannon C."/>
            <person name="Castanera R."/>
            <person name="Culley D."/>
            <person name="Daum C."/>
            <person name="Ezra D."/>
            <person name="Gonzalez J."/>
            <person name="Henrissat B."/>
            <person name="Kuo A."/>
            <person name="Liang C."/>
            <person name="Lipzen A."/>
            <person name="Lutzoni F."/>
            <person name="Magnuson J."/>
            <person name="Mondo S."/>
            <person name="Nolan M."/>
            <person name="Ohm R."/>
            <person name="Pangilinan J."/>
            <person name="Park H.-J."/>
            <person name="Ramirez L."/>
            <person name="Alfaro M."/>
            <person name="Sun H."/>
            <person name="Tritt A."/>
            <person name="Yoshinaga Y."/>
            <person name="Zwiers L.-H."/>
            <person name="Turgeon B."/>
            <person name="Goodwin S."/>
            <person name="Spatafora J."/>
            <person name="Crous P."/>
            <person name="Grigoriev I."/>
        </authorList>
    </citation>
    <scope>NUCLEOTIDE SEQUENCE</scope>
    <source>
        <strain evidence="2">CBS 675.92</strain>
    </source>
</reference>
<feature type="compositionally biased region" description="Basic and acidic residues" evidence="1">
    <location>
        <begin position="87"/>
        <end position="128"/>
    </location>
</feature>
<sequence length="148" mass="15934">MAPDPHQGGRLEDMAPSGTSIPGDAGQHRVLKSVPRPDQIDPNPSDYSHPNPAHAADNTFDIPRGPADRGITDEVVTGTGDQLPANVEKKNLDDAGTDPRAKGHDQYYKHARQGNDFERFAQGDHDVRAAPGEEGLGQDDLLDRRGAK</sequence>
<dbReference type="Proteomes" id="UP000800035">
    <property type="component" value="Unassembled WGS sequence"/>
</dbReference>
<accession>A0A6A5TZ44</accession>
<dbReference type="EMBL" id="ML976993">
    <property type="protein sequence ID" value="KAF1955986.1"/>
    <property type="molecule type" value="Genomic_DNA"/>
</dbReference>
<dbReference type="AlphaFoldDB" id="A0A6A5TZ44"/>
<name>A0A6A5TZ44_9PLEO</name>
<evidence type="ECO:0000256" key="1">
    <source>
        <dbReference type="SAM" id="MobiDB-lite"/>
    </source>
</evidence>
<evidence type="ECO:0000313" key="2">
    <source>
        <dbReference type="EMBL" id="KAF1955986.1"/>
    </source>
</evidence>
<organism evidence="2 3">
    <name type="scientific">Byssothecium circinans</name>
    <dbReference type="NCBI Taxonomy" id="147558"/>
    <lineage>
        <taxon>Eukaryota</taxon>
        <taxon>Fungi</taxon>
        <taxon>Dikarya</taxon>
        <taxon>Ascomycota</taxon>
        <taxon>Pezizomycotina</taxon>
        <taxon>Dothideomycetes</taxon>
        <taxon>Pleosporomycetidae</taxon>
        <taxon>Pleosporales</taxon>
        <taxon>Massarineae</taxon>
        <taxon>Massarinaceae</taxon>
        <taxon>Byssothecium</taxon>
    </lineage>
</organism>
<dbReference type="OrthoDB" id="5416172at2759"/>
<gene>
    <name evidence="2" type="ORF">CC80DRAFT_83109</name>
</gene>